<organism evidence="2 3">
    <name type="scientific">Lachnellula suecica</name>
    <dbReference type="NCBI Taxonomy" id="602035"/>
    <lineage>
        <taxon>Eukaryota</taxon>
        <taxon>Fungi</taxon>
        <taxon>Dikarya</taxon>
        <taxon>Ascomycota</taxon>
        <taxon>Pezizomycotina</taxon>
        <taxon>Leotiomycetes</taxon>
        <taxon>Helotiales</taxon>
        <taxon>Lachnaceae</taxon>
        <taxon>Lachnellula</taxon>
    </lineage>
</organism>
<evidence type="ECO:0000259" key="1">
    <source>
        <dbReference type="Pfam" id="PF00144"/>
    </source>
</evidence>
<dbReference type="InterPro" id="IPR012338">
    <property type="entry name" value="Beta-lactam/transpept-like"/>
</dbReference>
<sequence length="212" mass="22092">MMIFKSPDFLAPKNLCSSAAIQAAITNLTQVLSETLSTGKTAYGPFDATNSSYALEIFSNHDPNLIFSNYSNGQYLANSPTGVKNIDTNTIFRIGSLTKLLTVYTFLVNAGDIKFNDPVTKYIPELAAAAAASLNATQNPIDTVDWNDITLGELASQTAGIGRDYAGFGELASPLNGAINASALGLPPLANTSLLLCAGAPPAPAPNSSRAS</sequence>
<keyword evidence="3" id="KW-1185">Reference proteome</keyword>
<dbReference type="Gene3D" id="3.40.710.10">
    <property type="entry name" value="DD-peptidase/beta-lactamase superfamily"/>
    <property type="match status" value="1"/>
</dbReference>
<reference evidence="2 3" key="1">
    <citation type="submission" date="2018-05" db="EMBL/GenBank/DDBJ databases">
        <title>Genome sequencing and assembly of the regulated plant pathogen Lachnellula willkommii and related sister species for the development of diagnostic species identification markers.</title>
        <authorList>
            <person name="Giroux E."/>
            <person name="Bilodeau G."/>
        </authorList>
    </citation>
    <scope>NUCLEOTIDE SEQUENCE [LARGE SCALE GENOMIC DNA]</scope>
    <source>
        <strain evidence="2 3">CBS 268.59</strain>
    </source>
</reference>
<gene>
    <name evidence="2" type="primary">sdnR_0</name>
    <name evidence="2" type="ORF">LSUE1_G005751</name>
</gene>
<feature type="domain" description="Beta-lactamase-related" evidence="1">
    <location>
        <begin position="84"/>
        <end position="164"/>
    </location>
</feature>
<dbReference type="InterPro" id="IPR051478">
    <property type="entry name" value="Beta-lactamase-like_AB/R"/>
</dbReference>
<dbReference type="AlphaFoldDB" id="A0A8T9C5M7"/>
<dbReference type="OrthoDB" id="10250282at2759"/>
<dbReference type="PANTHER" id="PTHR22935:SF97">
    <property type="entry name" value="BETA-LACTAMASE-RELATED DOMAIN-CONTAINING PROTEIN"/>
    <property type="match status" value="1"/>
</dbReference>
<dbReference type="PANTHER" id="PTHR22935">
    <property type="entry name" value="PENICILLIN-BINDING PROTEIN"/>
    <property type="match status" value="1"/>
</dbReference>
<evidence type="ECO:0000313" key="3">
    <source>
        <dbReference type="Proteomes" id="UP000469558"/>
    </source>
</evidence>
<name>A0A8T9C5M7_9HELO</name>
<evidence type="ECO:0000313" key="2">
    <source>
        <dbReference type="EMBL" id="TVY73483.1"/>
    </source>
</evidence>
<dbReference type="EMBL" id="QGMK01001067">
    <property type="protein sequence ID" value="TVY73483.1"/>
    <property type="molecule type" value="Genomic_DNA"/>
</dbReference>
<dbReference type="Pfam" id="PF00144">
    <property type="entry name" value="Beta-lactamase"/>
    <property type="match status" value="1"/>
</dbReference>
<dbReference type="Proteomes" id="UP000469558">
    <property type="component" value="Unassembled WGS sequence"/>
</dbReference>
<comment type="caution">
    <text evidence="2">The sequence shown here is derived from an EMBL/GenBank/DDBJ whole genome shotgun (WGS) entry which is preliminary data.</text>
</comment>
<dbReference type="SUPFAM" id="SSF56601">
    <property type="entry name" value="beta-lactamase/transpeptidase-like"/>
    <property type="match status" value="1"/>
</dbReference>
<proteinExistence type="predicted"/>
<protein>
    <submittedName>
        <fullName evidence="2">Beta-lactamase-like protein sdnR</fullName>
    </submittedName>
</protein>
<dbReference type="InterPro" id="IPR001466">
    <property type="entry name" value="Beta-lactam-related"/>
</dbReference>
<accession>A0A8T9C5M7</accession>